<evidence type="ECO:0000256" key="2">
    <source>
        <dbReference type="ARBA" id="ARBA00008847"/>
    </source>
</evidence>
<gene>
    <name evidence="7 9" type="primary">pyrF</name>
    <name evidence="9" type="ORF">P4S50_14625</name>
</gene>
<evidence type="ECO:0000256" key="6">
    <source>
        <dbReference type="ARBA" id="ARBA00049157"/>
    </source>
</evidence>
<organism evidence="9 10">
    <name type="scientific">Tepidibacter hydrothermalis</name>
    <dbReference type="NCBI Taxonomy" id="3036126"/>
    <lineage>
        <taxon>Bacteria</taxon>
        <taxon>Bacillati</taxon>
        <taxon>Bacillota</taxon>
        <taxon>Clostridia</taxon>
        <taxon>Peptostreptococcales</taxon>
        <taxon>Peptostreptococcaceae</taxon>
        <taxon>Tepidibacter</taxon>
    </lineage>
</organism>
<feature type="domain" description="Orotidine 5'-phosphate decarboxylase" evidence="8">
    <location>
        <begin position="15"/>
        <end position="284"/>
    </location>
</feature>
<evidence type="ECO:0000259" key="8">
    <source>
        <dbReference type="SMART" id="SM00934"/>
    </source>
</evidence>
<dbReference type="NCBIfam" id="TIGR02127">
    <property type="entry name" value="pyrF_sub2"/>
    <property type="match status" value="1"/>
</dbReference>
<evidence type="ECO:0000256" key="4">
    <source>
        <dbReference type="ARBA" id="ARBA00022975"/>
    </source>
</evidence>
<sequence>MIDKLIERIKELNNPTVVGLDPREEIIPEFIRKESYRKYGRTLKGLANAYFKFNKMIIDEIYDLVPAVKPQISMYEELGPDGIDCFIKTIKYAKEKNLIVISDIKRGDIASTAKSYSRGHIGRVSVGGNEHKVFDADFVTINGYMGYDAISPYIENCKELDKGMFVLVKTSNPNSGDIQDLKTEEGRYVYEHMGELVSKWGEELIGKYGFSKIGAVVGATYKEQGKILREQNPNTFFLVPGYGAQGATAEDLKGCFNEDGLGALINSSRGIIAAYKKDEYKDRYSEEEFHKAAREAVIRMRQDLLRVL</sequence>
<dbReference type="InterPro" id="IPR001754">
    <property type="entry name" value="OMPdeCOase_dom"/>
</dbReference>
<dbReference type="EMBL" id="CP120733">
    <property type="protein sequence ID" value="WFD09609.1"/>
    <property type="molecule type" value="Genomic_DNA"/>
</dbReference>
<evidence type="ECO:0000256" key="1">
    <source>
        <dbReference type="ARBA" id="ARBA00004861"/>
    </source>
</evidence>
<dbReference type="CDD" id="cd04725">
    <property type="entry name" value="OMP_decarboxylase_like"/>
    <property type="match status" value="1"/>
</dbReference>
<dbReference type="PANTHER" id="PTHR43375:SF1">
    <property type="entry name" value="OROTIDINE 5'-PHOSPHATE DECARBOXYLASE"/>
    <property type="match status" value="1"/>
</dbReference>
<feature type="active site" description="Proton donor" evidence="7">
    <location>
        <position position="105"/>
    </location>
</feature>
<dbReference type="HAMAP" id="MF_01215">
    <property type="entry name" value="OMPdecase_type2"/>
    <property type="match status" value="1"/>
</dbReference>
<dbReference type="InterPro" id="IPR011995">
    <property type="entry name" value="OMPdecase_type-2"/>
</dbReference>
<evidence type="ECO:0000313" key="9">
    <source>
        <dbReference type="EMBL" id="WFD09609.1"/>
    </source>
</evidence>
<comment type="pathway">
    <text evidence="1 7">Pyrimidine metabolism; UMP biosynthesis via de novo pathway; UMP from orotate: step 2/2.</text>
</comment>
<dbReference type="InterPro" id="IPR013785">
    <property type="entry name" value="Aldolase_TIM"/>
</dbReference>
<dbReference type="InterPro" id="IPR018089">
    <property type="entry name" value="OMPdecase_AS"/>
</dbReference>
<dbReference type="Gene3D" id="3.20.20.70">
    <property type="entry name" value="Aldolase class I"/>
    <property type="match status" value="1"/>
</dbReference>
<dbReference type="GO" id="GO:0004590">
    <property type="term" value="F:orotidine-5'-phosphate decarboxylase activity"/>
    <property type="evidence" value="ECO:0007669"/>
    <property type="project" value="UniProtKB-EC"/>
</dbReference>
<evidence type="ECO:0000256" key="7">
    <source>
        <dbReference type="HAMAP-Rule" id="MF_01215"/>
    </source>
</evidence>
<dbReference type="SMART" id="SM00934">
    <property type="entry name" value="OMPdecase"/>
    <property type="match status" value="1"/>
</dbReference>
<reference evidence="9 10" key="1">
    <citation type="submission" date="2023-03" db="EMBL/GenBank/DDBJ databases">
        <title>Complete genome sequence of Tepidibacter sp. SWIR-1, isolated from a deep-sea hydrothermal vent.</title>
        <authorList>
            <person name="Li X."/>
        </authorList>
    </citation>
    <scope>NUCLEOTIDE SEQUENCE [LARGE SCALE GENOMIC DNA]</scope>
    <source>
        <strain evidence="9 10">SWIR-1</strain>
    </source>
</reference>
<protein>
    <recommendedName>
        <fullName evidence="7">Orotidine 5'-phosphate decarboxylase</fullName>
        <ecNumber evidence="7">4.1.1.23</ecNumber>
    </recommendedName>
    <alternativeName>
        <fullName evidence="7">OMP decarboxylase</fullName>
        <shortName evidence="7">OMPDCase</shortName>
        <shortName evidence="7">OMPdecase</shortName>
    </alternativeName>
</protein>
<evidence type="ECO:0000256" key="3">
    <source>
        <dbReference type="ARBA" id="ARBA00022793"/>
    </source>
</evidence>
<name>A0ABY8E9P8_9FIRM</name>
<proteinExistence type="inferred from homology"/>
<evidence type="ECO:0000313" key="10">
    <source>
        <dbReference type="Proteomes" id="UP001222800"/>
    </source>
</evidence>
<keyword evidence="3 7" id="KW-0210">Decarboxylase</keyword>
<dbReference type="PANTHER" id="PTHR43375">
    <property type="entry name" value="OROTIDINE 5'-PHOSPHATE DECARBOXYLASE"/>
    <property type="match status" value="1"/>
</dbReference>
<keyword evidence="4 7" id="KW-0665">Pyrimidine biosynthesis</keyword>
<dbReference type="Pfam" id="PF00215">
    <property type="entry name" value="OMPdecase"/>
    <property type="match status" value="1"/>
</dbReference>
<dbReference type="InterPro" id="IPR011060">
    <property type="entry name" value="RibuloseP-bd_barrel"/>
</dbReference>
<dbReference type="RefSeq" id="WP_277731539.1">
    <property type="nucleotide sequence ID" value="NZ_CP120733.1"/>
</dbReference>
<evidence type="ECO:0000256" key="5">
    <source>
        <dbReference type="ARBA" id="ARBA00023239"/>
    </source>
</evidence>
<dbReference type="SUPFAM" id="SSF51366">
    <property type="entry name" value="Ribulose-phoshate binding barrel"/>
    <property type="match status" value="1"/>
</dbReference>
<dbReference type="PROSITE" id="PS00156">
    <property type="entry name" value="OMPDECASE"/>
    <property type="match status" value="1"/>
</dbReference>
<dbReference type="EC" id="4.1.1.23" evidence="7"/>
<keyword evidence="5 7" id="KW-0456">Lyase</keyword>
<comment type="similarity">
    <text evidence="2 7">Belongs to the OMP decarboxylase family. Type 2 subfamily.</text>
</comment>
<accession>A0ABY8E9P8</accession>
<keyword evidence="10" id="KW-1185">Reference proteome</keyword>
<comment type="catalytic activity">
    <reaction evidence="6 7">
        <text>orotidine 5'-phosphate + H(+) = UMP + CO2</text>
        <dbReference type="Rhea" id="RHEA:11596"/>
        <dbReference type="ChEBI" id="CHEBI:15378"/>
        <dbReference type="ChEBI" id="CHEBI:16526"/>
        <dbReference type="ChEBI" id="CHEBI:57538"/>
        <dbReference type="ChEBI" id="CHEBI:57865"/>
        <dbReference type="EC" id="4.1.1.23"/>
    </reaction>
</comment>
<dbReference type="Proteomes" id="UP001222800">
    <property type="component" value="Chromosome"/>
</dbReference>